<dbReference type="InterPro" id="IPR010914">
    <property type="entry name" value="RsgA_GTPase_dom"/>
</dbReference>
<dbReference type="EC" id="3.6.1.-" evidence="10"/>
<keyword evidence="4 10" id="KW-0699">rRNA-binding</keyword>
<dbReference type="HAMAP" id="MF_01820">
    <property type="entry name" value="GTPase_RsgA"/>
    <property type="match status" value="1"/>
</dbReference>
<accession>A0A366LW99</accession>
<dbReference type="CDD" id="cd01854">
    <property type="entry name" value="YjeQ_EngC"/>
    <property type="match status" value="1"/>
</dbReference>
<dbReference type="EMBL" id="QMEY01000010">
    <property type="protein sequence ID" value="RBQ17860.1"/>
    <property type="molecule type" value="Genomic_DNA"/>
</dbReference>
<dbReference type="GO" id="GO:0019843">
    <property type="term" value="F:rRNA binding"/>
    <property type="evidence" value="ECO:0007669"/>
    <property type="project" value="UniProtKB-KW"/>
</dbReference>
<dbReference type="Pfam" id="PF03193">
    <property type="entry name" value="RsgA_GTPase"/>
    <property type="match status" value="1"/>
</dbReference>
<evidence type="ECO:0000256" key="6">
    <source>
        <dbReference type="ARBA" id="ARBA00022801"/>
    </source>
</evidence>
<evidence type="ECO:0000256" key="1">
    <source>
        <dbReference type="ARBA" id="ARBA00022490"/>
    </source>
</evidence>
<dbReference type="NCBIfam" id="TIGR00157">
    <property type="entry name" value="ribosome small subunit-dependent GTPase A"/>
    <property type="match status" value="1"/>
</dbReference>
<feature type="binding site" evidence="10">
    <location>
        <position position="302"/>
    </location>
    <ligand>
        <name>Zn(2+)</name>
        <dbReference type="ChEBI" id="CHEBI:29105"/>
    </ligand>
</feature>
<dbReference type="Gene3D" id="3.40.50.300">
    <property type="entry name" value="P-loop containing nucleotide triphosphate hydrolases"/>
    <property type="match status" value="1"/>
</dbReference>
<evidence type="ECO:0000259" key="12">
    <source>
        <dbReference type="PROSITE" id="PS51721"/>
    </source>
</evidence>
<evidence type="ECO:0000256" key="10">
    <source>
        <dbReference type="HAMAP-Rule" id="MF_01820"/>
    </source>
</evidence>
<dbReference type="PANTHER" id="PTHR32120:SF10">
    <property type="entry name" value="SMALL RIBOSOMAL SUBUNIT BIOGENESIS GTPASE RSGA"/>
    <property type="match status" value="1"/>
</dbReference>
<evidence type="ECO:0000259" key="11">
    <source>
        <dbReference type="PROSITE" id="PS50936"/>
    </source>
</evidence>
<organism evidence="13 14">
    <name type="scientific">Spongiactinospora rosea</name>
    <dbReference type="NCBI Taxonomy" id="2248750"/>
    <lineage>
        <taxon>Bacteria</taxon>
        <taxon>Bacillati</taxon>
        <taxon>Actinomycetota</taxon>
        <taxon>Actinomycetes</taxon>
        <taxon>Streptosporangiales</taxon>
        <taxon>Streptosporangiaceae</taxon>
        <taxon>Spongiactinospora</taxon>
    </lineage>
</organism>
<feature type="binding site" evidence="10">
    <location>
        <position position="315"/>
    </location>
    <ligand>
        <name>Zn(2+)</name>
        <dbReference type="ChEBI" id="CHEBI:29105"/>
    </ligand>
</feature>
<feature type="domain" description="CP-type G" evidence="12">
    <location>
        <begin position="124"/>
        <end position="279"/>
    </location>
</feature>
<dbReference type="GO" id="GO:0003924">
    <property type="term" value="F:GTPase activity"/>
    <property type="evidence" value="ECO:0007669"/>
    <property type="project" value="UniProtKB-UniRule"/>
</dbReference>
<dbReference type="GO" id="GO:0005525">
    <property type="term" value="F:GTP binding"/>
    <property type="evidence" value="ECO:0007669"/>
    <property type="project" value="UniProtKB-UniRule"/>
</dbReference>
<sequence length="380" mass="39850">MPYSPRPLFVKGSIPLSSHHSSGDDLSAGGLSAYGWDAGLEESFAAHRSAGLVPARVVGVDRGTCDVITGTGPLRARLALPGAPDPISSPCTGDWAALSLGHEPELVALLPRRSAIVRSSASRSSHGQVLAANVDTVVLAVSLADEPNPGRIERLLALAWESGALPVIVLTKTDRSADPGQAMDTVAELAPGVEIVPTSATTGEGIDALKAMLTGTIVLLGPSGAGKSTLGNALLGTETLETGAVRAQDGKGRHTTVRRQLVPLPGGGVLIDTPGLRGVGLMGADEGLQQVFADIEELALECRFGDCGHDSEPGCAVQAAIVSGDLSERRLASYRKLQRENAWATSRNDARLRAEHDDRKKSITRSLRETYTFRDRQRRS</sequence>
<protein>
    <recommendedName>
        <fullName evidence="10">Small ribosomal subunit biogenesis GTPase RsgA</fullName>
        <ecNumber evidence="10">3.6.1.-</ecNumber>
    </recommendedName>
</protein>
<name>A0A366LW99_9ACTN</name>
<dbReference type="PROSITE" id="PS51721">
    <property type="entry name" value="G_CP"/>
    <property type="match status" value="1"/>
</dbReference>
<dbReference type="InterPro" id="IPR004881">
    <property type="entry name" value="Ribosome_biogen_GTPase_RsgA"/>
</dbReference>
<comment type="subcellular location">
    <subcellularLocation>
        <location evidence="10">Cytoplasm</location>
    </subcellularLocation>
</comment>
<dbReference type="OrthoDB" id="9809485at2"/>
<keyword evidence="2 10" id="KW-0690">Ribosome biogenesis</keyword>
<reference evidence="13 14" key="1">
    <citation type="submission" date="2018-06" db="EMBL/GenBank/DDBJ databases">
        <title>Sphaerisporangium craniellae sp. nov., isolated from a marine sponge in the South China Sea.</title>
        <authorList>
            <person name="Li L."/>
        </authorList>
    </citation>
    <scope>NUCLEOTIDE SEQUENCE [LARGE SCALE GENOMIC DNA]</scope>
    <source>
        <strain evidence="13 14">LHW63015</strain>
    </source>
</reference>
<comment type="caution">
    <text evidence="13">The sequence shown here is derived from an EMBL/GenBank/DDBJ whole genome shotgun (WGS) entry which is preliminary data.</text>
</comment>
<keyword evidence="9 10" id="KW-0342">GTP-binding</keyword>
<feature type="binding site" evidence="10">
    <location>
        <position position="309"/>
    </location>
    <ligand>
        <name>Zn(2+)</name>
        <dbReference type="ChEBI" id="CHEBI:29105"/>
    </ligand>
</feature>
<proteinExistence type="inferred from homology"/>
<evidence type="ECO:0000256" key="2">
    <source>
        <dbReference type="ARBA" id="ARBA00022517"/>
    </source>
</evidence>
<comment type="similarity">
    <text evidence="10">Belongs to the TRAFAC class YlqF/YawG GTPase family. RsgA subfamily.</text>
</comment>
<evidence type="ECO:0000313" key="14">
    <source>
        <dbReference type="Proteomes" id="UP000253303"/>
    </source>
</evidence>
<evidence type="ECO:0000256" key="4">
    <source>
        <dbReference type="ARBA" id="ARBA00022730"/>
    </source>
</evidence>
<feature type="binding site" evidence="10">
    <location>
        <begin position="221"/>
        <end position="229"/>
    </location>
    <ligand>
        <name>GTP</name>
        <dbReference type="ChEBI" id="CHEBI:37565"/>
    </ligand>
</feature>
<comment type="cofactor">
    <cofactor evidence="10">
        <name>Zn(2+)</name>
        <dbReference type="ChEBI" id="CHEBI:29105"/>
    </cofactor>
    <text evidence="10">Binds 1 zinc ion per subunit.</text>
</comment>
<dbReference type="AlphaFoldDB" id="A0A366LW99"/>
<evidence type="ECO:0000256" key="3">
    <source>
        <dbReference type="ARBA" id="ARBA00022723"/>
    </source>
</evidence>
<dbReference type="Gene3D" id="1.10.40.50">
    <property type="entry name" value="Probable gtpase engc, domain 3"/>
    <property type="match status" value="1"/>
</dbReference>
<dbReference type="GO" id="GO:0005737">
    <property type="term" value="C:cytoplasm"/>
    <property type="evidence" value="ECO:0007669"/>
    <property type="project" value="UniProtKB-SubCell"/>
</dbReference>
<dbReference type="GO" id="GO:0046872">
    <property type="term" value="F:metal ion binding"/>
    <property type="evidence" value="ECO:0007669"/>
    <property type="project" value="UniProtKB-KW"/>
</dbReference>
<feature type="binding site" evidence="10">
    <location>
        <begin position="171"/>
        <end position="174"/>
    </location>
    <ligand>
        <name>GTP</name>
        <dbReference type="ChEBI" id="CHEBI:37565"/>
    </ligand>
</feature>
<keyword evidence="8 10" id="KW-0694">RNA-binding</keyword>
<feature type="domain" description="EngC GTPase" evidence="11">
    <location>
        <begin position="132"/>
        <end position="277"/>
    </location>
</feature>
<keyword evidence="6 10" id="KW-0378">Hydrolase</keyword>
<keyword evidence="3 10" id="KW-0479">Metal-binding</keyword>
<keyword evidence="14" id="KW-1185">Reference proteome</keyword>
<evidence type="ECO:0000256" key="5">
    <source>
        <dbReference type="ARBA" id="ARBA00022741"/>
    </source>
</evidence>
<keyword evidence="1 10" id="KW-0963">Cytoplasm</keyword>
<comment type="function">
    <text evidence="10">One of several proteins that assist in the late maturation steps of the functional core of the 30S ribosomal subunit. Helps release RbfA from mature subunits. May play a role in the assembly of ribosomal proteins into the subunit. Circularly permuted GTPase that catalyzes slow GTP hydrolysis, GTPase activity is stimulated by the 30S ribosomal subunit.</text>
</comment>
<feature type="binding site" evidence="10">
    <location>
        <position position="307"/>
    </location>
    <ligand>
        <name>Zn(2+)</name>
        <dbReference type="ChEBI" id="CHEBI:29105"/>
    </ligand>
</feature>
<gene>
    <name evidence="10 13" type="primary">rsgA</name>
    <name evidence="13" type="ORF">DP939_23705</name>
</gene>
<dbReference type="PROSITE" id="PS50936">
    <property type="entry name" value="ENGC_GTPASE"/>
    <property type="match status" value="1"/>
</dbReference>
<dbReference type="PANTHER" id="PTHR32120">
    <property type="entry name" value="SMALL RIBOSOMAL SUBUNIT BIOGENESIS GTPASE RSGA"/>
    <property type="match status" value="1"/>
</dbReference>
<dbReference type="InterPro" id="IPR027417">
    <property type="entry name" value="P-loop_NTPase"/>
</dbReference>
<evidence type="ECO:0000256" key="8">
    <source>
        <dbReference type="ARBA" id="ARBA00022884"/>
    </source>
</evidence>
<evidence type="ECO:0000313" key="13">
    <source>
        <dbReference type="EMBL" id="RBQ17860.1"/>
    </source>
</evidence>
<dbReference type="Proteomes" id="UP000253303">
    <property type="component" value="Unassembled WGS sequence"/>
</dbReference>
<keyword evidence="5 10" id="KW-0547">Nucleotide-binding</keyword>
<dbReference type="GO" id="GO:0042274">
    <property type="term" value="P:ribosomal small subunit biogenesis"/>
    <property type="evidence" value="ECO:0007669"/>
    <property type="project" value="UniProtKB-UniRule"/>
</dbReference>
<dbReference type="InterPro" id="IPR030378">
    <property type="entry name" value="G_CP_dom"/>
</dbReference>
<dbReference type="SUPFAM" id="SSF52540">
    <property type="entry name" value="P-loop containing nucleoside triphosphate hydrolases"/>
    <property type="match status" value="1"/>
</dbReference>
<comment type="subunit">
    <text evidence="10">Monomer. Associates with 30S ribosomal subunit, binds 16S rRNA.</text>
</comment>
<evidence type="ECO:0000256" key="7">
    <source>
        <dbReference type="ARBA" id="ARBA00022833"/>
    </source>
</evidence>
<keyword evidence="7 10" id="KW-0862">Zinc</keyword>
<evidence type="ECO:0000256" key="9">
    <source>
        <dbReference type="ARBA" id="ARBA00023134"/>
    </source>
</evidence>